<dbReference type="GeneID" id="117672805"/>
<dbReference type="SUPFAM" id="SSF69593">
    <property type="entry name" value="Glycerol-3-phosphate (1)-acyltransferase"/>
    <property type="match status" value="1"/>
</dbReference>
<accession>A0A6P9CMK5</accession>
<reference evidence="4" key="1">
    <citation type="submission" date="2025-08" db="UniProtKB">
        <authorList>
            <consortium name="RefSeq"/>
        </authorList>
    </citation>
    <scope>IDENTIFICATION</scope>
    <source>
        <tissue evidence="4">Blood</tissue>
    </source>
</reference>
<dbReference type="Pfam" id="PF01553">
    <property type="entry name" value="Acyltransferase"/>
    <property type="match status" value="1"/>
</dbReference>
<dbReference type="PANTHER" id="PTHR22753">
    <property type="entry name" value="TRANSMEMBRANE PROTEIN 68"/>
    <property type="match status" value="1"/>
</dbReference>
<dbReference type="RefSeq" id="XP_034285683.1">
    <property type="nucleotide sequence ID" value="XM_034429792.1"/>
</dbReference>
<dbReference type="InParanoid" id="A0A6P9CMK5"/>
<organism evidence="3 4">
    <name type="scientific">Pantherophis guttatus</name>
    <name type="common">Corn snake</name>
    <name type="synonym">Elaphe guttata</name>
    <dbReference type="NCBI Taxonomy" id="94885"/>
    <lineage>
        <taxon>Eukaryota</taxon>
        <taxon>Metazoa</taxon>
        <taxon>Chordata</taxon>
        <taxon>Craniata</taxon>
        <taxon>Vertebrata</taxon>
        <taxon>Euteleostomi</taxon>
        <taxon>Lepidosauria</taxon>
        <taxon>Squamata</taxon>
        <taxon>Bifurcata</taxon>
        <taxon>Unidentata</taxon>
        <taxon>Episquamata</taxon>
        <taxon>Toxicofera</taxon>
        <taxon>Serpentes</taxon>
        <taxon>Colubroidea</taxon>
        <taxon>Colubridae</taxon>
        <taxon>Colubrinae</taxon>
        <taxon>Pantherophis</taxon>
    </lineage>
</organism>
<dbReference type="CDD" id="cd07987">
    <property type="entry name" value="LPLAT_MGAT-like"/>
    <property type="match status" value="1"/>
</dbReference>
<name>A0A6P9CMK5_PANGU</name>
<keyword evidence="1" id="KW-0472">Membrane</keyword>
<evidence type="ECO:0000256" key="1">
    <source>
        <dbReference type="SAM" id="Phobius"/>
    </source>
</evidence>
<feature type="transmembrane region" description="Helical" evidence="1">
    <location>
        <begin position="44"/>
        <end position="74"/>
    </location>
</feature>
<gene>
    <name evidence="4" type="primary">LOC117672805</name>
</gene>
<dbReference type="OMA" id="RNEFTIW"/>
<dbReference type="OrthoDB" id="44277at2759"/>
<keyword evidence="3" id="KW-1185">Reference proteome</keyword>
<sequence>MDLYLYNLISNMTVENICCTLRNEFTIWSTCILERYAGFMVYPLIWLVILIILYYPYICAFSLIGLSNAILFVWKKIGSLPEDINSQKWDKPKQFLSLAFDWIGKLLHSYEISGLENLPNGPGILVYYHGAIPSDYFFFVQRIYRLTGKFIYSVLDHAIFHIPGIRLFLSICNTDHPTREKCLNVLKQGQLMGVAPGGVREQNYGNNHYKLIWGKRKGFAQIAIDAKVPVIPLFTQNIREGYISYGNIRPMRWFYERNRWLIFPLYGGFPVKFITHIGEQIPYDPNISPEKLTEKTQRAIEALQNKHQKIPGSILHALKQRFETRNKDKQ</sequence>
<dbReference type="KEGG" id="pgut:117672805"/>
<evidence type="ECO:0000313" key="4">
    <source>
        <dbReference type="RefSeq" id="XP_034285683.1"/>
    </source>
</evidence>
<dbReference type="GO" id="GO:0016746">
    <property type="term" value="F:acyltransferase activity"/>
    <property type="evidence" value="ECO:0007669"/>
    <property type="project" value="InterPro"/>
</dbReference>
<evidence type="ECO:0000259" key="2">
    <source>
        <dbReference type="Pfam" id="PF01553"/>
    </source>
</evidence>
<dbReference type="AlphaFoldDB" id="A0A6P9CMK5"/>
<dbReference type="InterPro" id="IPR002123">
    <property type="entry name" value="Plipid/glycerol_acylTrfase"/>
</dbReference>
<dbReference type="GO" id="GO:0016020">
    <property type="term" value="C:membrane"/>
    <property type="evidence" value="ECO:0007669"/>
    <property type="project" value="TreeGrafter"/>
</dbReference>
<dbReference type="PANTHER" id="PTHR22753:SF23">
    <property type="entry name" value="TRANSMEMBRANE PROTEIN 68"/>
    <property type="match status" value="1"/>
</dbReference>
<keyword evidence="1" id="KW-0812">Transmembrane</keyword>
<feature type="domain" description="Phospholipid/glycerol acyltransferase" evidence="2">
    <location>
        <begin position="111"/>
        <end position="233"/>
    </location>
</feature>
<dbReference type="Proteomes" id="UP001652622">
    <property type="component" value="Unplaced"/>
</dbReference>
<keyword evidence="1" id="KW-1133">Transmembrane helix</keyword>
<evidence type="ECO:0000313" key="3">
    <source>
        <dbReference type="Proteomes" id="UP001652622"/>
    </source>
</evidence>
<protein>
    <submittedName>
        <fullName evidence="4">Monoacylglycerol/Diacylglycerol O-acyltransferase-like isoform X1</fullName>
    </submittedName>
</protein>
<proteinExistence type="predicted"/>